<evidence type="ECO:0000313" key="2">
    <source>
        <dbReference type="Proteomes" id="UP000016931"/>
    </source>
</evidence>
<dbReference type="HOGENOM" id="CLU_045947_0_0_1"/>
<keyword evidence="2" id="KW-1185">Reference proteome</keyword>
<dbReference type="CDD" id="cd08589">
    <property type="entry name" value="PI-PLCc_SaPLC1_like"/>
    <property type="match status" value="1"/>
</dbReference>
<name>N1QEY6_SPHMS</name>
<evidence type="ECO:0000313" key="1">
    <source>
        <dbReference type="EMBL" id="EMF11748.1"/>
    </source>
</evidence>
<dbReference type="OrthoDB" id="2017497at2759"/>
<protein>
    <recommendedName>
        <fullName evidence="3">PLC-like phosphodiesterase</fullName>
    </recommendedName>
</protein>
<accession>N1QEY6</accession>
<dbReference type="Gene3D" id="3.20.20.190">
    <property type="entry name" value="Phosphatidylinositol (PI) phosphodiesterase"/>
    <property type="match status" value="1"/>
</dbReference>
<dbReference type="GO" id="GO:0006629">
    <property type="term" value="P:lipid metabolic process"/>
    <property type="evidence" value="ECO:0007669"/>
    <property type="project" value="InterPro"/>
</dbReference>
<organism evidence="1 2">
    <name type="scientific">Sphaerulina musiva (strain SO2202)</name>
    <name type="common">Poplar stem canker fungus</name>
    <name type="synonym">Septoria musiva</name>
    <dbReference type="NCBI Taxonomy" id="692275"/>
    <lineage>
        <taxon>Eukaryota</taxon>
        <taxon>Fungi</taxon>
        <taxon>Dikarya</taxon>
        <taxon>Ascomycota</taxon>
        <taxon>Pezizomycotina</taxon>
        <taxon>Dothideomycetes</taxon>
        <taxon>Dothideomycetidae</taxon>
        <taxon>Mycosphaerellales</taxon>
        <taxon>Mycosphaerellaceae</taxon>
        <taxon>Sphaerulina</taxon>
    </lineage>
</organism>
<dbReference type="InterPro" id="IPR032075">
    <property type="entry name" value="PI-PLC-C1"/>
</dbReference>
<dbReference type="eggNOG" id="ENOG502S6H7">
    <property type="taxonomic scope" value="Eukaryota"/>
</dbReference>
<dbReference type="SUPFAM" id="SSF51695">
    <property type="entry name" value="PLC-like phosphodiesterases"/>
    <property type="match status" value="1"/>
</dbReference>
<reference evidence="1 2" key="1">
    <citation type="journal article" date="2012" name="PLoS Pathog.">
        <title>Diverse lifestyles and strategies of plant pathogenesis encoded in the genomes of eighteen Dothideomycetes fungi.</title>
        <authorList>
            <person name="Ohm R.A."/>
            <person name="Feau N."/>
            <person name="Henrissat B."/>
            <person name="Schoch C.L."/>
            <person name="Horwitz B.A."/>
            <person name="Barry K.W."/>
            <person name="Condon B.J."/>
            <person name="Copeland A.C."/>
            <person name="Dhillon B."/>
            <person name="Glaser F."/>
            <person name="Hesse C.N."/>
            <person name="Kosti I."/>
            <person name="LaButti K."/>
            <person name="Lindquist E.A."/>
            <person name="Lucas S."/>
            <person name="Salamov A.A."/>
            <person name="Bradshaw R.E."/>
            <person name="Ciuffetti L."/>
            <person name="Hamelin R.C."/>
            <person name="Kema G.H.J."/>
            <person name="Lawrence C."/>
            <person name="Scott J.A."/>
            <person name="Spatafora J.W."/>
            <person name="Turgeon B.G."/>
            <person name="de Wit P.J.G.M."/>
            <person name="Zhong S."/>
            <person name="Goodwin S.B."/>
            <person name="Grigoriev I.V."/>
        </authorList>
    </citation>
    <scope>NUCLEOTIDE SEQUENCE [LARGE SCALE GENOMIC DNA]</scope>
    <source>
        <strain evidence="1 2">SO2202</strain>
    </source>
</reference>
<dbReference type="EMBL" id="KB456265">
    <property type="protein sequence ID" value="EMF11748.1"/>
    <property type="molecule type" value="Genomic_DNA"/>
</dbReference>
<dbReference type="RefSeq" id="XP_016759869.1">
    <property type="nucleotide sequence ID" value="XM_016909770.1"/>
</dbReference>
<dbReference type="OMA" id="KVMHVQD"/>
<dbReference type="AlphaFoldDB" id="N1QEY6"/>
<sequence length="414" mass="46614">MSIQLKAAFVLCFLVIGIGLYTMRLQTVLPLALTPGLFPSGADAFVWRPSAQGNKNGLRLNHIQVVGTHNSYHREVALTERKVLEQYISGYQNLYYSHSSFSNQLNYQQVRSLEIDLHSDERGGLYADPLIWKLSNLTSGPNGTAPYDNTVMMKPGLKVFHMTDVDTNSVCHTFTDCLTQLKAWSDAHPNHLPLTFDLELKTDSFAAILGGSSDEEATNFTLPRILNVDKEIRAVLPREKLIIPDDIRKSGMTLEASVLKYGWPTLQASRGKFLFFFDNDPSNVTTDIRTLYRSDGHESLQNRTVFTNAVEGDSDCAFLKHNNPDIRAIQRLVRKGYLVRTRADEPITTIINRNLTMREDAFASAAQIVSTDWPAYGMSARWDRDYAVQLGKGRVARCNPVSAPMWCRDEMVQD</sequence>
<dbReference type="GO" id="GO:0008081">
    <property type="term" value="F:phosphoric diester hydrolase activity"/>
    <property type="evidence" value="ECO:0007669"/>
    <property type="project" value="InterPro"/>
</dbReference>
<dbReference type="GeneID" id="27906907"/>
<dbReference type="Pfam" id="PF16670">
    <property type="entry name" value="PI-PLC-C1"/>
    <property type="match status" value="1"/>
</dbReference>
<evidence type="ECO:0008006" key="3">
    <source>
        <dbReference type="Google" id="ProtNLM"/>
    </source>
</evidence>
<dbReference type="InterPro" id="IPR017946">
    <property type="entry name" value="PLC-like_Pdiesterase_TIM-brl"/>
</dbReference>
<dbReference type="STRING" id="692275.N1QEY6"/>
<proteinExistence type="predicted"/>
<dbReference type="Proteomes" id="UP000016931">
    <property type="component" value="Unassembled WGS sequence"/>
</dbReference>
<gene>
    <name evidence="1" type="ORF">SEPMUDRAFT_66980</name>
</gene>